<keyword evidence="4 7" id="KW-1133">Transmembrane helix</keyword>
<proteinExistence type="predicted"/>
<dbReference type="CDD" id="cd16015">
    <property type="entry name" value="LTA_synthase"/>
    <property type="match status" value="1"/>
</dbReference>
<feature type="transmembrane region" description="Helical" evidence="7">
    <location>
        <begin position="82"/>
        <end position="105"/>
    </location>
</feature>
<organism evidence="9 10">
    <name type="scientific">Pricia antarctica</name>
    <dbReference type="NCBI Taxonomy" id="641691"/>
    <lineage>
        <taxon>Bacteria</taxon>
        <taxon>Pseudomonadati</taxon>
        <taxon>Bacteroidota</taxon>
        <taxon>Flavobacteriia</taxon>
        <taxon>Flavobacteriales</taxon>
        <taxon>Flavobacteriaceae</taxon>
        <taxon>Pricia</taxon>
    </lineage>
</organism>
<keyword evidence="3 7" id="KW-0812">Transmembrane</keyword>
<dbReference type="Pfam" id="PF14559">
    <property type="entry name" value="TPR_19"/>
    <property type="match status" value="1"/>
</dbReference>
<feature type="domain" description="Sulfatase N-terminal" evidence="8">
    <location>
        <begin position="241"/>
        <end position="530"/>
    </location>
</feature>
<dbReference type="Pfam" id="PF00884">
    <property type="entry name" value="Sulfatase"/>
    <property type="match status" value="1"/>
</dbReference>
<keyword evidence="5 7" id="KW-0472">Membrane</keyword>
<keyword evidence="2" id="KW-1003">Cell membrane</keyword>
<dbReference type="PANTHER" id="PTHR47371:SF3">
    <property type="entry name" value="PHOSPHOGLYCEROL TRANSFERASE I"/>
    <property type="match status" value="1"/>
</dbReference>
<evidence type="ECO:0000256" key="4">
    <source>
        <dbReference type="ARBA" id="ARBA00022989"/>
    </source>
</evidence>
<dbReference type="Gene3D" id="1.25.40.10">
    <property type="entry name" value="Tetratricopeptide repeat domain"/>
    <property type="match status" value="1"/>
</dbReference>
<dbReference type="Gene3D" id="3.40.720.10">
    <property type="entry name" value="Alkaline Phosphatase, subunit A"/>
    <property type="match status" value="1"/>
</dbReference>
<dbReference type="GO" id="GO:0016740">
    <property type="term" value="F:transferase activity"/>
    <property type="evidence" value="ECO:0007669"/>
    <property type="project" value="UniProtKB-KW"/>
</dbReference>
<dbReference type="InterPro" id="IPR017850">
    <property type="entry name" value="Alkaline_phosphatase_core_sf"/>
</dbReference>
<keyword evidence="10" id="KW-1185">Reference proteome</keyword>
<dbReference type="InterPro" id="IPR000917">
    <property type="entry name" value="Sulfatase_N"/>
</dbReference>
<evidence type="ECO:0000256" key="6">
    <source>
        <dbReference type="SAM" id="MobiDB-lite"/>
    </source>
</evidence>
<evidence type="ECO:0000256" key="5">
    <source>
        <dbReference type="ARBA" id="ARBA00023136"/>
    </source>
</evidence>
<dbReference type="EMBL" id="FNAO01000004">
    <property type="protein sequence ID" value="SDE29596.1"/>
    <property type="molecule type" value="Genomic_DNA"/>
</dbReference>
<feature type="transmembrane region" description="Helical" evidence="7">
    <location>
        <begin position="167"/>
        <end position="186"/>
    </location>
</feature>
<accession>A0A1G7BTA2</accession>
<protein>
    <submittedName>
        <fullName evidence="9">Phosphoglycerol transferase MdoB</fullName>
    </submittedName>
</protein>
<dbReference type="AlphaFoldDB" id="A0A1G7BTA2"/>
<reference evidence="9 10" key="1">
    <citation type="submission" date="2016-10" db="EMBL/GenBank/DDBJ databases">
        <authorList>
            <person name="de Groot N.N."/>
        </authorList>
    </citation>
    <scope>NUCLEOTIDE SEQUENCE [LARGE SCALE GENOMIC DNA]</scope>
    <source>
        <strain evidence="9 10">DSM 23421</strain>
    </source>
</reference>
<feature type="transmembrane region" description="Helical" evidence="7">
    <location>
        <begin position="44"/>
        <end position="70"/>
    </location>
</feature>
<comment type="subcellular location">
    <subcellularLocation>
        <location evidence="1">Cell membrane</location>
        <topology evidence="1">Multi-pass membrane protein</topology>
    </subcellularLocation>
</comment>
<dbReference type="SUPFAM" id="SSF53649">
    <property type="entry name" value="Alkaline phosphatase-like"/>
    <property type="match status" value="1"/>
</dbReference>
<dbReference type="InterPro" id="IPR050448">
    <property type="entry name" value="OpgB/LTA_synthase_biosynth"/>
</dbReference>
<gene>
    <name evidence="9" type="ORF">SAMN05421636_104263</name>
</gene>
<evidence type="ECO:0000313" key="9">
    <source>
        <dbReference type="EMBL" id="SDE29596.1"/>
    </source>
</evidence>
<evidence type="ECO:0000259" key="8">
    <source>
        <dbReference type="Pfam" id="PF00884"/>
    </source>
</evidence>
<dbReference type="InterPro" id="IPR011990">
    <property type="entry name" value="TPR-like_helical_dom_sf"/>
</dbReference>
<dbReference type="Proteomes" id="UP000199109">
    <property type="component" value="Unassembled WGS sequence"/>
</dbReference>
<feature type="compositionally biased region" description="Polar residues" evidence="6">
    <location>
        <begin position="780"/>
        <end position="799"/>
    </location>
</feature>
<dbReference type="OrthoDB" id="9777768at2"/>
<sequence length="799" mass="91183">MNTSQYDRYTLKQYTRLIISFLGCLLVLSIFQYTTLYFKGVVDIIFGSSFFIAIVHQIGFASIVGVILLFPFNFWENLRPRYGFNLVFVLLVILLIIEALLISYYCTALVPLGSDLLGYSFEDIKITIANSGGVWLYVAMVFGIIISIGLFFGLYKTTSKYYHHISRMYPFTIILFSLFIMTLFVSGKPINQNKTQYLALNLYETSTEDTSYNSDVEYPLIKSQNIENTLGEFFDLKEETPNIVFIMVEGLGRDFMGEGAEYAGFTPFLDSLSTKSLYWENCLSNAGRTFGVLPSLIGSLPFGKSGFMELEKYPNKLTLYSILKNNGYRTSFYQGTNSSFDNVDRFLRSENVDFVLDKSGFGNQFTMQAEDAAGSSWGYPDRELFKKSMSLSREAGQPRMEVYMTISTHEPFIPPQQDFYERKVEKILSKGNHRGKIKNVIEKNKNVFATLLYTDEALKYVFDAYKNQPDYDNTIFIVTGDHRLIPIPQRNNLSRFHVPLIMYSPLLKSTKKMSAVNSHFDVTPTLLAMLQSTYELKMPKKVAWMGGALDTQAEFRSTKDIPLMRNKNELKEFISAEKMYSDGSVYAIDKNMDLGSSFGGSKAESKLENFKSMNAYVTTNDKIIPDSLAIFRVQKEKFTDSETVWINSVYNGQNFDKIYFIARQLAFDKEYDKSLLLCRYILSEAPSHIDTKILSGRVNVWSGDYNRSIEILKDCIHMNPNYIDSYAALFDVYFWSGRIKEALELIETVEQNSSGVEAITDKIERARNEAKKAGVVLDKTNGTIEENPTSETADNSFEE</sequence>
<evidence type="ECO:0000256" key="3">
    <source>
        <dbReference type="ARBA" id="ARBA00022692"/>
    </source>
</evidence>
<dbReference type="RefSeq" id="WP_139205124.1">
    <property type="nucleotide sequence ID" value="NZ_FNAO01000004.1"/>
</dbReference>
<evidence type="ECO:0000256" key="7">
    <source>
        <dbReference type="SAM" id="Phobius"/>
    </source>
</evidence>
<evidence type="ECO:0000313" key="10">
    <source>
        <dbReference type="Proteomes" id="UP000199109"/>
    </source>
</evidence>
<name>A0A1G7BTA2_9FLAO</name>
<dbReference type="GO" id="GO:0005886">
    <property type="term" value="C:plasma membrane"/>
    <property type="evidence" value="ECO:0007669"/>
    <property type="project" value="UniProtKB-SubCell"/>
</dbReference>
<dbReference type="STRING" id="641691.SAMN05421636_104263"/>
<keyword evidence="9" id="KW-0808">Transferase</keyword>
<feature type="transmembrane region" description="Helical" evidence="7">
    <location>
        <begin position="17"/>
        <end position="38"/>
    </location>
</feature>
<dbReference type="SUPFAM" id="SSF48452">
    <property type="entry name" value="TPR-like"/>
    <property type="match status" value="1"/>
</dbReference>
<dbReference type="PANTHER" id="PTHR47371">
    <property type="entry name" value="LIPOTEICHOIC ACID SYNTHASE"/>
    <property type="match status" value="1"/>
</dbReference>
<evidence type="ECO:0000256" key="2">
    <source>
        <dbReference type="ARBA" id="ARBA00022475"/>
    </source>
</evidence>
<feature type="transmembrane region" description="Helical" evidence="7">
    <location>
        <begin position="134"/>
        <end position="155"/>
    </location>
</feature>
<feature type="region of interest" description="Disordered" evidence="6">
    <location>
        <begin position="778"/>
        <end position="799"/>
    </location>
</feature>
<evidence type="ECO:0000256" key="1">
    <source>
        <dbReference type="ARBA" id="ARBA00004651"/>
    </source>
</evidence>